<dbReference type="InterPro" id="IPR036291">
    <property type="entry name" value="NAD(P)-bd_dom_sf"/>
</dbReference>
<dbReference type="SUPFAM" id="SSF51735">
    <property type="entry name" value="NAD(P)-binding Rossmann-fold domains"/>
    <property type="match status" value="1"/>
</dbReference>
<evidence type="ECO:0000313" key="3">
    <source>
        <dbReference type="Proteomes" id="UP001150941"/>
    </source>
</evidence>
<dbReference type="RefSeq" id="XP_058334619.1">
    <property type="nucleotide sequence ID" value="XM_058471478.1"/>
</dbReference>
<dbReference type="InterPro" id="IPR051604">
    <property type="entry name" value="Ergot_Alk_Oxidoreductase"/>
</dbReference>
<organism evidence="2 3">
    <name type="scientific">Penicillium chermesinum</name>
    <dbReference type="NCBI Taxonomy" id="63820"/>
    <lineage>
        <taxon>Eukaryota</taxon>
        <taxon>Fungi</taxon>
        <taxon>Dikarya</taxon>
        <taxon>Ascomycota</taxon>
        <taxon>Pezizomycotina</taxon>
        <taxon>Eurotiomycetes</taxon>
        <taxon>Eurotiomycetidae</taxon>
        <taxon>Eurotiales</taxon>
        <taxon>Aspergillaceae</taxon>
        <taxon>Penicillium</taxon>
    </lineage>
</organism>
<dbReference type="GeneID" id="83198781"/>
<proteinExistence type="predicted"/>
<dbReference type="InterPro" id="IPR008030">
    <property type="entry name" value="NmrA-like"/>
</dbReference>
<reference evidence="2" key="2">
    <citation type="journal article" date="2023" name="IMA Fungus">
        <title>Comparative genomic study of the Penicillium genus elucidates a diverse pangenome and 15 lateral gene transfer events.</title>
        <authorList>
            <person name="Petersen C."/>
            <person name="Sorensen T."/>
            <person name="Nielsen M.R."/>
            <person name="Sondergaard T.E."/>
            <person name="Sorensen J.L."/>
            <person name="Fitzpatrick D.A."/>
            <person name="Frisvad J.C."/>
            <person name="Nielsen K.L."/>
        </authorList>
    </citation>
    <scope>NUCLEOTIDE SEQUENCE</scope>
    <source>
        <strain evidence="2">IBT 19713</strain>
    </source>
</reference>
<evidence type="ECO:0000259" key="1">
    <source>
        <dbReference type="Pfam" id="PF05368"/>
    </source>
</evidence>
<protein>
    <recommendedName>
        <fullName evidence="1">NmrA-like domain-containing protein</fullName>
    </recommendedName>
</protein>
<comment type="caution">
    <text evidence="2">The sequence shown here is derived from an EMBL/GenBank/DDBJ whole genome shotgun (WGS) entry which is preliminary data.</text>
</comment>
<gene>
    <name evidence="2" type="ORF">N7468_002181</name>
</gene>
<keyword evidence="3" id="KW-1185">Reference proteome</keyword>
<dbReference type="Pfam" id="PF05368">
    <property type="entry name" value="NmrA"/>
    <property type="match status" value="1"/>
</dbReference>
<dbReference type="PANTHER" id="PTHR43162:SF1">
    <property type="entry name" value="PRESTALK A DIFFERENTIATION PROTEIN A"/>
    <property type="match status" value="1"/>
</dbReference>
<evidence type="ECO:0000313" key="2">
    <source>
        <dbReference type="EMBL" id="KAJ5247198.1"/>
    </source>
</evidence>
<dbReference type="AlphaFoldDB" id="A0A9W9PK61"/>
<accession>A0A9W9PK61</accession>
<dbReference type="Proteomes" id="UP001150941">
    <property type="component" value="Unassembled WGS sequence"/>
</dbReference>
<dbReference type="Gene3D" id="3.40.50.720">
    <property type="entry name" value="NAD(P)-binding Rossmann-like Domain"/>
    <property type="match status" value="1"/>
</dbReference>
<sequence length="355" mass="40006">MSRNVLITAASGHIGEELVPILLPLNHVRLILPTSNASRLQTKFSSKPHFSDEECVIEEGSVANPGWFQGLLTKYHVDTVFCCLTGEDELFTTMNSIDCMIKSGTVKHLIYLSAGADFHTPEGVAQLYRDSTSAHVMVKVVIEQKIRFGHLPFSWTILRPMLFFVNDIRTKQAMLTDGLYAEPLPDKPLSRVAPGDIALAVKNIVLDTTGKWKGQHIYIGSAKGYTGPEIAKIWSSALGKEIRMLDSGESGLQHVEDHLSRIGRPNWGRDIRLMYETFALRGFEMPESEYPKQVELLGKEPDDYENWVKRDSRRLGIVYVLPRLSLLWHACLRMAGVRVKLLELSKLENPSSYRN</sequence>
<name>A0A9W9PK61_9EURO</name>
<dbReference type="EMBL" id="JAPQKS010000002">
    <property type="protein sequence ID" value="KAJ5247198.1"/>
    <property type="molecule type" value="Genomic_DNA"/>
</dbReference>
<reference evidence="2" key="1">
    <citation type="submission" date="2022-11" db="EMBL/GenBank/DDBJ databases">
        <authorList>
            <person name="Petersen C."/>
        </authorList>
    </citation>
    <scope>NUCLEOTIDE SEQUENCE</scope>
    <source>
        <strain evidence="2">IBT 19713</strain>
    </source>
</reference>
<dbReference type="OrthoDB" id="3539286at2759"/>
<feature type="domain" description="NmrA-like" evidence="1">
    <location>
        <begin position="2"/>
        <end position="246"/>
    </location>
</feature>
<dbReference type="PANTHER" id="PTHR43162">
    <property type="match status" value="1"/>
</dbReference>